<reference evidence="3" key="1">
    <citation type="journal article" date="2014" name="Int. J. Syst. Evol. Microbiol.">
        <title>Complete genome sequence of Corynebacterium casei LMG S-19264T (=DSM 44701T), isolated from a smear-ripened cheese.</title>
        <authorList>
            <consortium name="US DOE Joint Genome Institute (JGI-PGF)"/>
            <person name="Walter F."/>
            <person name="Albersmeier A."/>
            <person name="Kalinowski J."/>
            <person name="Ruckert C."/>
        </authorList>
    </citation>
    <scope>NUCLEOTIDE SEQUENCE</scope>
    <source>
        <strain evidence="3">KCTC 23224</strain>
    </source>
</reference>
<comment type="caution">
    <text evidence="3">The sequence shown here is derived from an EMBL/GenBank/DDBJ whole genome shotgun (WGS) entry which is preliminary data.</text>
</comment>
<evidence type="ECO:0000256" key="1">
    <source>
        <dbReference type="SAM" id="Phobius"/>
    </source>
</evidence>
<feature type="domain" description="SH3b" evidence="2">
    <location>
        <begin position="181"/>
        <end position="242"/>
    </location>
</feature>
<keyword evidence="1" id="KW-0472">Membrane</keyword>
<evidence type="ECO:0000259" key="2">
    <source>
        <dbReference type="PROSITE" id="PS51781"/>
    </source>
</evidence>
<keyword evidence="1" id="KW-1133">Transmembrane helix</keyword>
<reference evidence="3" key="2">
    <citation type="submission" date="2020-09" db="EMBL/GenBank/DDBJ databases">
        <authorList>
            <person name="Sun Q."/>
            <person name="Kim S."/>
        </authorList>
    </citation>
    <scope>NUCLEOTIDE SEQUENCE</scope>
    <source>
        <strain evidence="3">KCTC 23224</strain>
    </source>
</reference>
<protein>
    <recommendedName>
        <fullName evidence="2">SH3b domain-containing protein</fullName>
    </recommendedName>
</protein>
<dbReference type="PROSITE" id="PS51781">
    <property type="entry name" value="SH3B"/>
    <property type="match status" value="1"/>
</dbReference>
<evidence type="ECO:0000313" key="3">
    <source>
        <dbReference type="EMBL" id="GHB52958.1"/>
    </source>
</evidence>
<sequence>MQNIQPIFLTKFIIILFTFLQSFNCQANKFSLENADSLFASNNYQEALLIYEQLLLEEEAYTPAMLLKMAFVAEGMGDFSKASFYLAKFYDLNPNPRVITKIKSLTEQSELYGYELSDWDRFFGFVTDLRVELTSTFAFLLLVSLILLVVFKEKAIKPKYYIPSFGLIFLVFLCNNFLYQPKTGIITGSPTLVMEKPTAASKIISKVDPGHRVVIKSTKDIWHEVEWNNKRAYVKKDHITRL</sequence>
<organism evidence="3 4">
    <name type="scientific">Mongoliitalea lutea</name>
    <dbReference type="NCBI Taxonomy" id="849756"/>
    <lineage>
        <taxon>Bacteria</taxon>
        <taxon>Pseudomonadati</taxon>
        <taxon>Bacteroidota</taxon>
        <taxon>Cytophagia</taxon>
        <taxon>Cytophagales</taxon>
        <taxon>Cyclobacteriaceae</taxon>
        <taxon>Mongoliitalea</taxon>
    </lineage>
</organism>
<dbReference type="InterPro" id="IPR011990">
    <property type="entry name" value="TPR-like_helical_dom_sf"/>
</dbReference>
<dbReference type="InterPro" id="IPR003646">
    <property type="entry name" value="SH3-like_bac-type"/>
</dbReference>
<dbReference type="EMBL" id="BMYF01000033">
    <property type="protein sequence ID" value="GHB52958.1"/>
    <property type="molecule type" value="Genomic_DNA"/>
</dbReference>
<dbReference type="Proteomes" id="UP000642809">
    <property type="component" value="Unassembled WGS sequence"/>
</dbReference>
<keyword evidence="4" id="KW-1185">Reference proteome</keyword>
<dbReference type="SUPFAM" id="SSF48452">
    <property type="entry name" value="TPR-like"/>
    <property type="match status" value="1"/>
</dbReference>
<accession>A0A8J3D0I4</accession>
<name>A0A8J3D0I4_9BACT</name>
<dbReference type="AlphaFoldDB" id="A0A8J3D0I4"/>
<dbReference type="SMART" id="SM00287">
    <property type="entry name" value="SH3b"/>
    <property type="match status" value="1"/>
</dbReference>
<keyword evidence="1" id="KW-0812">Transmembrane</keyword>
<feature type="transmembrane region" description="Helical" evidence="1">
    <location>
        <begin position="160"/>
        <end position="179"/>
    </location>
</feature>
<gene>
    <name evidence="3" type="ORF">GCM10008106_36900</name>
</gene>
<evidence type="ECO:0000313" key="4">
    <source>
        <dbReference type="Proteomes" id="UP000642809"/>
    </source>
</evidence>
<dbReference type="Gene3D" id="2.30.30.40">
    <property type="entry name" value="SH3 Domains"/>
    <property type="match status" value="1"/>
</dbReference>
<dbReference type="Gene3D" id="1.25.40.10">
    <property type="entry name" value="Tetratricopeptide repeat domain"/>
    <property type="match status" value="1"/>
</dbReference>
<feature type="transmembrane region" description="Helical" evidence="1">
    <location>
        <begin position="133"/>
        <end position="151"/>
    </location>
</feature>
<proteinExistence type="predicted"/>